<keyword evidence="6" id="KW-0966">Cell projection</keyword>
<dbReference type="Gene3D" id="2.130.10.10">
    <property type="entry name" value="YVTN repeat-like/Quinoprotein amine dehydrogenase"/>
    <property type="match status" value="2"/>
</dbReference>
<keyword evidence="2" id="KW-0963">Cytoplasm</keyword>
<accession>A0ABQ9YC96</accession>
<feature type="region of interest" description="Disordered" evidence="5">
    <location>
        <begin position="282"/>
        <end position="305"/>
    </location>
</feature>
<protein>
    <submittedName>
        <fullName evidence="6">Flagellar inner dynein arm I1 intermediate chain IC140</fullName>
    </submittedName>
</protein>
<comment type="subcellular location">
    <subcellularLocation>
        <location evidence="1">Cytoplasm</location>
    </subcellularLocation>
</comment>
<evidence type="ECO:0000256" key="1">
    <source>
        <dbReference type="ARBA" id="ARBA00004496"/>
    </source>
</evidence>
<sequence length="795" mass="89102">MSADIPAAIIFVRKRKDFRKEDQLLSDKDSHETYTEYIKFADSKVEEKKLLLDFSCDVAPRKDIAIGPDPVLSYTVGLQTKPIEFTDEEKTTIENSTQMKQFINNRGDSVLSTIKKNQLIDMYTDDLSRFPAEDNPLGGRGGKTLHVLTTLEHFQHTKTKTISCLEFMPVTFGKKHYDRERLGLIVSCLIDSRPFDQRVPSQAFFTRSFALIWNHPDPSPLIALEAPSEITIVRFHPIRTNLIIGGCSNGQVVLWNISEAIEQLKEQGVKFVDYVAVDTKAQKEKKTTDKAKQSQQQQQQSQGGSGGTALLAAIAQLSAGNFNFNMRESGEPDEGLPASTTISSDLQDQNEKTNLIFVAPHRISSLEPGKIKDFTLEPGHRRRIEDMRWIDASKFVTVSGDGRIKTWEMYQTGKMLSLFLTSDTPPAVNFLPFHSITAHHFDHRDKKRPDTQLVTLAQLLQLNKQTDYPTLPTDVWFPLNTEDTFSADAMTMSTLTQVLPIGGSQLLVGTDHGEMVKGNVFSNMGKGEKGEDGGKTVKFGEEVTDVVKVDTFPVTVLQRHPLMEGITLACTGSAFSVWKDGIQTPLLTTPPGSANITTARWSPTRSSVIFLSRSDGNLEVWSLVEKANEPVLVHSFAPHSISSISISPPIPGTDNKEGQYMAVGDTQGRITLMELPRSLCAPSNSERRLFDLFVEHEAERVLSSIEKEEEMVELIKQLQYASAKNMFEKQQKEKDVVKERDAKGEFVYTQDDELVWQFFGTMETQLEPQPMAIDFFGDFSQLEEKLGLKEDEDAQ</sequence>
<evidence type="ECO:0000256" key="5">
    <source>
        <dbReference type="SAM" id="MobiDB-lite"/>
    </source>
</evidence>
<dbReference type="Proteomes" id="UP001281761">
    <property type="component" value="Unassembled WGS sequence"/>
</dbReference>
<dbReference type="InterPro" id="IPR036322">
    <property type="entry name" value="WD40_repeat_dom_sf"/>
</dbReference>
<keyword evidence="6" id="KW-0282">Flagellum</keyword>
<keyword evidence="7" id="KW-1185">Reference proteome</keyword>
<feature type="compositionally biased region" description="Basic and acidic residues" evidence="5">
    <location>
        <begin position="282"/>
        <end position="292"/>
    </location>
</feature>
<keyword evidence="4" id="KW-0677">Repeat</keyword>
<dbReference type="InterPro" id="IPR015943">
    <property type="entry name" value="WD40/YVTN_repeat-like_dom_sf"/>
</dbReference>
<dbReference type="SMART" id="SM00320">
    <property type="entry name" value="WD40"/>
    <property type="match status" value="3"/>
</dbReference>
<evidence type="ECO:0000256" key="3">
    <source>
        <dbReference type="ARBA" id="ARBA00022574"/>
    </source>
</evidence>
<reference evidence="6 7" key="1">
    <citation type="journal article" date="2022" name="bioRxiv">
        <title>Genomics of Preaxostyla Flagellates Illuminates Evolutionary Transitions and the Path Towards Mitochondrial Loss.</title>
        <authorList>
            <person name="Novak L.V.F."/>
            <person name="Treitli S.C."/>
            <person name="Pyrih J."/>
            <person name="Halakuc P."/>
            <person name="Pipaliya S.V."/>
            <person name="Vacek V."/>
            <person name="Brzon O."/>
            <person name="Soukal P."/>
            <person name="Eme L."/>
            <person name="Dacks J.B."/>
            <person name="Karnkowska A."/>
            <person name="Elias M."/>
            <person name="Hampl V."/>
        </authorList>
    </citation>
    <scope>NUCLEOTIDE SEQUENCE [LARGE SCALE GENOMIC DNA]</scope>
    <source>
        <strain evidence="6">NAU3</strain>
        <tissue evidence="6">Gut</tissue>
    </source>
</reference>
<keyword evidence="6" id="KW-0969">Cilium</keyword>
<keyword evidence="3" id="KW-0853">WD repeat</keyword>
<dbReference type="InterPro" id="IPR001680">
    <property type="entry name" value="WD40_rpt"/>
</dbReference>
<evidence type="ECO:0000256" key="4">
    <source>
        <dbReference type="ARBA" id="ARBA00022737"/>
    </source>
</evidence>
<gene>
    <name evidence="6" type="ORF">BLNAU_3519</name>
</gene>
<organism evidence="6 7">
    <name type="scientific">Blattamonas nauphoetae</name>
    <dbReference type="NCBI Taxonomy" id="2049346"/>
    <lineage>
        <taxon>Eukaryota</taxon>
        <taxon>Metamonada</taxon>
        <taxon>Preaxostyla</taxon>
        <taxon>Oxymonadida</taxon>
        <taxon>Blattamonas</taxon>
    </lineage>
</organism>
<comment type="caution">
    <text evidence="6">The sequence shown here is derived from an EMBL/GenBank/DDBJ whole genome shotgun (WGS) entry which is preliminary data.</text>
</comment>
<feature type="compositionally biased region" description="Low complexity" evidence="5">
    <location>
        <begin position="293"/>
        <end position="302"/>
    </location>
</feature>
<dbReference type="InterPro" id="IPR050687">
    <property type="entry name" value="Dynein_IC"/>
</dbReference>
<proteinExistence type="predicted"/>
<name>A0ABQ9YC96_9EUKA</name>
<dbReference type="SUPFAM" id="SSF50978">
    <property type="entry name" value="WD40 repeat-like"/>
    <property type="match status" value="1"/>
</dbReference>
<evidence type="ECO:0000256" key="2">
    <source>
        <dbReference type="ARBA" id="ARBA00022490"/>
    </source>
</evidence>
<evidence type="ECO:0000313" key="7">
    <source>
        <dbReference type="Proteomes" id="UP001281761"/>
    </source>
</evidence>
<dbReference type="EMBL" id="JARBJD010000016">
    <property type="protein sequence ID" value="KAK2961398.1"/>
    <property type="molecule type" value="Genomic_DNA"/>
</dbReference>
<evidence type="ECO:0000313" key="6">
    <source>
        <dbReference type="EMBL" id="KAK2961398.1"/>
    </source>
</evidence>
<dbReference type="PANTHER" id="PTHR12442">
    <property type="entry name" value="DYNEIN INTERMEDIATE CHAIN"/>
    <property type="match status" value="1"/>
</dbReference>
<dbReference type="PANTHER" id="PTHR12442:SF5">
    <property type="entry name" value="DYNEIN AXONEMAL INTERMEDIATE CHAIN 3"/>
    <property type="match status" value="1"/>
</dbReference>